<keyword evidence="1" id="KW-0732">Signal</keyword>
<dbReference type="RefSeq" id="WP_271299307.1">
    <property type="nucleotide sequence ID" value="NZ_JBBBDM010000001.1"/>
</dbReference>
<feature type="chain" id="PRO_5046945757" evidence="1">
    <location>
        <begin position="22"/>
        <end position="81"/>
    </location>
</feature>
<proteinExistence type="predicted"/>
<accession>A0ABU8GYV6</accession>
<comment type="caution">
    <text evidence="2">The sequence shown here is derived from an EMBL/GenBank/DDBJ whole genome shotgun (WGS) entry which is preliminary data.</text>
</comment>
<dbReference type="Proteomes" id="UP001367771">
    <property type="component" value="Unassembled WGS sequence"/>
</dbReference>
<organism evidence="2 3">
    <name type="scientific">Sphingomonas kyungheensis</name>
    <dbReference type="NCBI Taxonomy" id="1069987"/>
    <lineage>
        <taxon>Bacteria</taxon>
        <taxon>Pseudomonadati</taxon>
        <taxon>Pseudomonadota</taxon>
        <taxon>Alphaproteobacteria</taxon>
        <taxon>Sphingomonadales</taxon>
        <taxon>Sphingomonadaceae</taxon>
        <taxon>Sphingomonas</taxon>
    </lineage>
</organism>
<protein>
    <submittedName>
        <fullName evidence="2">Uncharacterized protein</fullName>
    </submittedName>
</protein>
<reference evidence="2 3" key="1">
    <citation type="journal article" date="2013" name="Int. J. Syst. Evol. Microbiol.">
        <title>Sphingomonas kyungheensis sp. nov., a bacterium with ginsenoside-converting activity isolated from soil of a ginseng field.</title>
        <authorList>
            <person name="Son H.M."/>
            <person name="Yang J.E."/>
            <person name="Park Y."/>
            <person name="Han C.K."/>
            <person name="Kim S.G."/>
            <person name="Kook M."/>
            <person name="Yi T.H."/>
        </authorList>
    </citation>
    <scope>NUCLEOTIDE SEQUENCE [LARGE SCALE GENOMIC DNA]</scope>
    <source>
        <strain evidence="2 3">LMG 26582</strain>
    </source>
</reference>
<evidence type="ECO:0000256" key="1">
    <source>
        <dbReference type="SAM" id="SignalP"/>
    </source>
</evidence>
<name>A0ABU8GYV6_9SPHN</name>
<evidence type="ECO:0000313" key="2">
    <source>
        <dbReference type="EMBL" id="MEI5686025.1"/>
    </source>
</evidence>
<evidence type="ECO:0000313" key="3">
    <source>
        <dbReference type="Proteomes" id="UP001367771"/>
    </source>
</evidence>
<sequence length="81" mass="8307">MLITTVAAALLSVTSAPQPTATPTPIAAPVAPAPVVVAAAPARANPRVCLVDEVTGSRLPIRTCKSLDQWRALGLDPLAKR</sequence>
<keyword evidence="3" id="KW-1185">Reference proteome</keyword>
<gene>
    <name evidence="2" type="ORF">V8201_02910</name>
</gene>
<dbReference type="EMBL" id="JBBBDM010000001">
    <property type="protein sequence ID" value="MEI5686025.1"/>
    <property type="molecule type" value="Genomic_DNA"/>
</dbReference>
<feature type="signal peptide" evidence="1">
    <location>
        <begin position="1"/>
        <end position="21"/>
    </location>
</feature>